<dbReference type="NCBIfam" id="NF006829">
    <property type="entry name" value="PRK09352.1"/>
    <property type="match status" value="1"/>
</dbReference>
<dbReference type="GO" id="GO:0004315">
    <property type="term" value="F:3-oxoacyl-[acyl-carrier-protein] synthase activity"/>
    <property type="evidence" value="ECO:0007669"/>
    <property type="project" value="InterPro"/>
</dbReference>
<keyword evidence="9" id="KW-0511">Multifunctional enzyme</keyword>
<keyword evidence="5 9" id="KW-0276">Fatty acid metabolism</keyword>
<dbReference type="HAMAP" id="MF_01815">
    <property type="entry name" value="FabH"/>
    <property type="match status" value="1"/>
</dbReference>
<dbReference type="PANTHER" id="PTHR34069:SF2">
    <property type="entry name" value="BETA-KETOACYL-[ACYL-CARRIER-PROTEIN] SYNTHASE III"/>
    <property type="match status" value="1"/>
</dbReference>
<comment type="catalytic activity">
    <reaction evidence="9">
        <text>malonyl-[ACP] + acetyl-CoA + H(+) = 3-oxobutanoyl-[ACP] + CO2 + CoA</text>
        <dbReference type="Rhea" id="RHEA:12080"/>
        <dbReference type="Rhea" id="RHEA-COMP:9623"/>
        <dbReference type="Rhea" id="RHEA-COMP:9625"/>
        <dbReference type="ChEBI" id="CHEBI:15378"/>
        <dbReference type="ChEBI" id="CHEBI:16526"/>
        <dbReference type="ChEBI" id="CHEBI:57287"/>
        <dbReference type="ChEBI" id="CHEBI:57288"/>
        <dbReference type="ChEBI" id="CHEBI:78449"/>
        <dbReference type="ChEBI" id="CHEBI:78450"/>
        <dbReference type="EC" id="2.3.1.180"/>
    </reaction>
</comment>
<dbReference type="UniPathway" id="UPA00094"/>
<dbReference type="PANTHER" id="PTHR34069">
    <property type="entry name" value="3-OXOACYL-[ACYL-CARRIER-PROTEIN] SYNTHASE 3"/>
    <property type="match status" value="1"/>
</dbReference>
<dbReference type="EMBL" id="KY249117">
    <property type="protein sequence ID" value="ARO49567.1"/>
    <property type="molecule type" value="Genomic_DNA"/>
</dbReference>
<reference evidence="13 14" key="2">
    <citation type="journal article" date="2019" name="Int. J. Syst. Evol. Microbiol.">
        <title>The Global Catalogue of Microorganisms (GCM) 10K type strain sequencing project: providing services to taxonomists for standard genome sequencing and annotation.</title>
        <authorList>
            <consortium name="The Broad Institute Genomics Platform"/>
            <consortium name="The Broad Institute Genome Sequencing Center for Infectious Disease"/>
            <person name="Wu L."/>
            <person name="Ma J."/>
        </authorList>
    </citation>
    <scope>NUCLEOTIDE SEQUENCE [LARGE SCALE GENOMIC DNA]</scope>
    <source>
        <strain evidence="13 14">JCM 7356</strain>
    </source>
</reference>
<dbReference type="InterPro" id="IPR013751">
    <property type="entry name" value="ACP_syn_III_N"/>
</dbReference>
<gene>
    <name evidence="9" type="primary">fabH</name>
    <name evidence="13" type="ORF">GCM10010430_78570</name>
</gene>
<dbReference type="SUPFAM" id="SSF53901">
    <property type="entry name" value="Thiolase-like"/>
    <property type="match status" value="1"/>
</dbReference>
<evidence type="ECO:0000256" key="9">
    <source>
        <dbReference type="HAMAP-Rule" id="MF_01815"/>
    </source>
</evidence>
<keyword evidence="3 9" id="KW-0444">Lipid biosynthesis</keyword>
<keyword evidence="7 9" id="KW-0275">Fatty acid biosynthesis</keyword>
<evidence type="ECO:0000256" key="1">
    <source>
        <dbReference type="ARBA" id="ARBA00008642"/>
    </source>
</evidence>
<comment type="pathway">
    <text evidence="9">Lipid metabolism; fatty acid biosynthesis.</text>
</comment>
<evidence type="ECO:0000259" key="10">
    <source>
        <dbReference type="Pfam" id="PF08541"/>
    </source>
</evidence>
<reference evidence="12" key="1">
    <citation type="journal article" date="2017" name="Angew. Chem. Int. Ed. Engl.">
        <title>Biosynthesis of the beta-Lactone Proteasome Inhibitors Belactosin and Cystargolide.</title>
        <authorList>
            <person name="Wolf F."/>
            <person name="Bauer J.S."/>
            <person name="Bendel T.M."/>
            <person name="Kulik A."/>
            <person name="Kalinowski J."/>
            <person name="Gross H."/>
            <person name="Kaysser L."/>
        </authorList>
    </citation>
    <scope>NUCLEOTIDE SEQUENCE</scope>
    <source>
        <strain evidence="12">JCM 7356</strain>
    </source>
</reference>
<reference evidence="13" key="3">
    <citation type="submission" date="2023-12" db="EMBL/GenBank/DDBJ databases">
        <authorList>
            <person name="Sun Q."/>
            <person name="Inoue M."/>
        </authorList>
    </citation>
    <scope>NUCLEOTIDE SEQUENCE</scope>
    <source>
        <strain evidence="13">JCM 7356</strain>
    </source>
</reference>
<accession>A0A1W6R574</accession>
<keyword evidence="6 9" id="KW-0443">Lipid metabolism</keyword>
<comment type="subcellular location">
    <subcellularLocation>
        <location evidence="9">Cytoplasm</location>
    </subcellularLocation>
</comment>
<dbReference type="Pfam" id="PF08545">
    <property type="entry name" value="ACP_syn_III"/>
    <property type="match status" value="1"/>
</dbReference>
<dbReference type="InterPro" id="IPR004655">
    <property type="entry name" value="FabH"/>
</dbReference>
<dbReference type="EMBL" id="BAAATR010000080">
    <property type="protein sequence ID" value="GAA2280784.1"/>
    <property type="molecule type" value="Genomic_DNA"/>
</dbReference>
<evidence type="ECO:0000313" key="14">
    <source>
        <dbReference type="Proteomes" id="UP001500305"/>
    </source>
</evidence>
<sequence length="342" mass="34893">MNTTDVRAVVTGIGSCLPPDVVTNDDLSRVLDTTHDWIFSRTGIAERRAVRPGTSTGDLGTAAGAAALESAGRRDCDLVLLATTTPDQRCPATAPQIAARLGLAGVPAFDLSAVCSGFVYGLSVAGAMIGAGSYESVLLIGAETYSTIVDPADRGTAVLFGDGAAAVVLERGLPGTPGELLHVELGSDGAGADLIAIPGGGSRAPHLAADSAARYFRMDGREVYAQAVAAMTRSARSVAEAVGWRTEQIDAFVGHQANARILRAVGRRLGLAEERVVCRLAEVGNTAGASIPLALAQAAADDRLSKGDRVLMTAFGGGLTWGSAAMVWSGVQPVQADGPCPV</sequence>
<dbReference type="AlphaFoldDB" id="A0A1W6R574"/>
<dbReference type="Proteomes" id="UP001500305">
    <property type="component" value="Unassembled WGS sequence"/>
</dbReference>
<dbReference type="GO" id="GO:0005737">
    <property type="term" value="C:cytoplasm"/>
    <property type="evidence" value="ECO:0007669"/>
    <property type="project" value="UniProtKB-SubCell"/>
</dbReference>
<evidence type="ECO:0000256" key="4">
    <source>
        <dbReference type="ARBA" id="ARBA00022679"/>
    </source>
</evidence>
<comment type="domain">
    <text evidence="9">The last Arg residue of the ACP-binding site is essential for the weak association between ACP/AcpP and FabH.</text>
</comment>
<keyword evidence="2 9" id="KW-0963">Cytoplasm</keyword>
<dbReference type="CDD" id="cd00830">
    <property type="entry name" value="KAS_III"/>
    <property type="match status" value="1"/>
</dbReference>
<dbReference type="GO" id="GO:0006633">
    <property type="term" value="P:fatty acid biosynthetic process"/>
    <property type="evidence" value="ECO:0007669"/>
    <property type="project" value="UniProtKB-UniRule"/>
</dbReference>
<dbReference type="EC" id="2.3.1.180" evidence="9"/>
<dbReference type="InterPro" id="IPR013747">
    <property type="entry name" value="ACP_syn_III_C"/>
</dbReference>
<feature type="domain" description="Beta-ketoacyl-[acyl-carrier-protein] synthase III C-terminal" evidence="10">
    <location>
        <begin position="241"/>
        <end position="328"/>
    </location>
</feature>
<feature type="active site" evidence="9">
    <location>
        <position position="115"/>
    </location>
</feature>
<name>A0A1W6R574_9ACTN</name>
<dbReference type="Gene3D" id="3.40.47.10">
    <property type="match status" value="1"/>
</dbReference>
<dbReference type="GO" id="GO:0044550">
    <property type="term" value="P:secondary metabolite biosynthetic process"/>
    <property type="evidence" value="ECO:0007669"/>
    <property type="project" value="TreeGrafter"/>
</dbReference>
<keyword evidence="4 9" id="KW-0808">Transferase</keyword>
<evidence type="ECO:0000256" key="8">
    <source>
        <dbReference type="ARBA" id="ARBA00023315"/>
    </source>
</evidence>
<evidence type="ECO:0000256" key="2">
    <source>
        <dbReference type="ARBA" id="ARBA00022490"/>
    </source>
</evidence>
<evidence type="ECO:0000256" key="6">
    <source>
        <dbReference type="ARBA" id="ARBA00023098"/>
    </source>
</evidence>
<protein>
    <recommendedName>
        <fullName evidence="9">Beta-ketoacyl-[acyl-carrier-protein] synthase III</fullName>
        <shortName evidence="9">Beta-ketoacyl-ACP synthase III</shortName>
        <shortName evidence="9">KAS III</shortName>
        <ecNumber evidence="9">2.3.1.180</ecNumber>
    </recommendedName>
    <alternativeName>
        <fullName evidence="9">3-oxoacyl-[acyl-carrier-protein] synthase 3</fullName>
    </alternativeName>
    <alternativeName>
        <fullName evidence="9">3-oxoacyl-[acyl-carrier-protein] synthase III</fullName>
    </alternativeName>
</protein>
<feature type="active site" evidence="9">
    <location>
        <position position="285"/>
    </location>
</feature>
<keyword evidence="8 9" id="KW-0012">Acyltransferase</keyword>
<evidence type="ECO:0000256" key="7">
    <source>
        <dbReference type="ARBA" id="ARBA00023160"/>
    </source>
</evidence>
<evidence type="ECO:0000256" key="3">
    <source>
        <dbReference type="ARBA" id="ARBA00022516"/>
    </source>
</evidence>
<dbReference type="Pfam" id="PF08541">
    <property type="entry name" value="ACP_syn_III_C"/>
    <property type="match status" value="1"/>
</dbReference>
<evidence type="ECO:0000313" key="12">
    <source>
        <dbReference type="EMBL" id="ARO49567.1"/>
    </source>
</evidence>
<feature type="region of interest" description="ACP-binding" evidence="9">
    <location>
        <begin position="256"/>
        <end position="260"/>
    </location>
</feature>
<feature type="domain" description="Beta-ketoacyl-[acyl-carrier-protein] synthase III N-terminal" evidence="11">
    <location>
        <begin position="109"/>
        <end position="189"/>
    </location>
</feature>
<organism evidence="12">
    <name type="scientific">Kitasatospora cystarginea</name>
    <dbReference type="NCBI Taxonomy" id="58350"/>
    <lineage>
        <taxon>Bacteria</taxon>
        <taxon>Bacillati</taxon>
        <taxon>Actinomycetota</taxon>
        <taxon>Actinomycetes</taxon>
        <taxon>Kitasatosporales</taxon>
        <taxon>Streptomycetaceae</taxon>
        <taxon>Kitasatospora</taxon>
    </lineage>
</organism>
<dbReference type="GO" id="GO:0033818">
    <property type="term" value="F:beta-ketoacyl-acyl-carrier-protein synthase III activity"/>
    <property type="evidence" value="ECO:0007669"/>
    <property type="project" value="UniProtKB-UniRule"/>
</dbReference>
<evidence type="ECO:0000259" key="11">
    <source>
        <dbReference type="Pfam" id="PF08545"/>
    </source>
</evidence>
<proteinExistence type="inferred from homology"/>
<keyword evidence="14" id="KW-1185">Reference proteome</keyword>
<feature type="active site" evidence="9">
    <location>
        <position position="255"/>
    </location>
</feature>
<dbReference type="RefSeq" id="WP_344641351.1">
    <property type="nucleotide sequence ID" value="NZ_BAAATR010000080.1"/>
</dbReference>
<evidence type="ECO:0000256" key="5">
    <source>
        <dbReference type="ARBA" id="ARBA00022832"/>
    </source>
</evidence>
<comment type="subunit">
    <text evidence="9">Homodimer.</text>
</comment>
<evidence type="ECO:0000313" key="13">
    <source>
        <dbReference type="EMBL" id="GAA2280784.1"/>
    </source>
</evidence>
<comment type="similarity">
    <text evidence="1 9">Belongs to the thiolase-like superfamily. FabH family.</text>
</comment>
<dbReference type="NCBIfam" id="TIGR00747">
    <property type="entry name" value="fabH"/>
    <property type="match status" value="1"/>
</dbReference>
<comment type="function">
    <text evidence="9">Catalyzes the condensation reaction of fatty acid synthesis by the addition to an acyl acceptor of two carbons from malonyl-ACP. Catalyzes the first condensation reaction which initiates fatty acid synthesis and may therefore play a role in governing the total rate of fatty acid production. Possesses both acetoacetyl-ACP synthase and acetyl transacylase activities. Its substrate specificity determines the biosynthesis of branched-chain and/or straight-chain of fatty acids.</text>
</comment>
<dbReference type="InterPro" id="IPR016039">
    <property type="entry name" value="Thiolase-like"/>
</dbReference>